<comment type="caution">
    <text evidence="2">The sequence shown here is derived from an EMBL/GenBank/DDBJ whole genome shotgun (WGS) entry which is preliminary data.</text>
</comment>
<dbReference type="SMART" id="SM00829">
    <property type="entry name" value="PKS_ER"/>
    <property type="match status" value="1"/>
</dbReference>
<dbReference type="InterPro" id="IPR020843">
    <property type="entry name" value="ER"/>
</dbReference>
<accession>A0A2A9PNM1</accession>
<keyword evidence="3" id="KW-1185">Reference proteome</keyword>
<protein>
    <recommendedName>
        <fullName evidence="1">Enoyl reductase (ER) domain-containing protein</fullName>
    </recommendedName>
</protein>
<dbReference type="GO" id="GO:0005739">
    <property type="term" value="C:mitochondrion"/>
    <property type="evidence" value="ECO:0007669"/>
    <property type="project" value="TreeGrafter"/>
</dbReference>
<proteinExistence type="predicted"/>
<dbReference type="EMBL" id="LAZP02000017">
    <property type="protein sequence ID" value="PFH62824.1"/>
    <property type="molecule type" value="Genomic_DNA"/>
</dbReference>
<evidence type="ECO:0000313" key="3">
    <source>
        <dbReference type="Proteomes" id="UP000037136"/>
    </source>
</evidence>
<reference evidence="2 3" key="2">
    <citation type="journal article" date="2017" name="Sci. Rep.">
        <title>Ant-infecting Ophiocordyceps genomes reveal a high diversity of potential behavioral manipulation genes and a possible major role for enterotoxins.</title>
        <authorList>
            <person name="de Bekker C."/>
            <person name="Ohm R.A."/>
            <person name="Evans H.C."/>
            <person name="Brachmann A."/>
            <person name="Hughes D.P."/>
        </authorList>
    </citation>
    <scope>NUCLEOTIDE SEQUENCE [LARGE SCALE GENOMIC DNA]</scope>
    <source>
        <strain evidence="2 3">SC16a</strain>
    </source>
</reference>
<name>A0A2A9PNM1_OPHUN</name>
<evidence type="ECO:0000313" key="2">
    <source>
        <dbReference type="EMBL" id="PFH62824.1"/>
    </source>
</evidence>
<feature type="domain" description="Enoyl reductase (ER)" evidence="1">
    <location>
        <begin position="7"/>
        <end position="193"/>
    </location>
</feature>
<dbReference type="Gene3D" id="3.40.50.720">
    <property type="entry name" value="NAD(P)-binding Rossmann-like Domain"/>
    <property type="match status" value="1"/>
</dbReference>
<dbReference type="Pfam" id="PF00107">
    <property type="entry name" value="ADH_zinc_N"/>
    <property type="match status" value="1"/>
</dbReference>
<organism evidence="2 3">
    <name type="scientific">Ophiocordyceps unilateralis</name>
    <name type="common">Zombie-ant fungus</name>
    <name type="synonym">Torrubia unilateralis</name>
    <dbReference type="NCBI Taxonomy" id="268505"/>
    <lineage>
        <taxon>Eukaryota</taxon>
        <taxon>Fungi</taxon>
        <taxon>Dikarya</taxon>
        <taxon>Ascomycota</taxon>
        <taxon>Pezizomycotina</taxon>
        <taxon>Sordariomycetes</taxon>
        <taxon>Hypocreomycetidae</taxon>
        <taxon>Hypocreales</taxon>
        <taxon>Ophiocordycipitaceae</taxon>
        <taxon>Ophiocordyceps</taxon>
    </lineage>
</organism>
<sequence>MVFRRCGWLVRHGSDELCRAGRLAAVQVAKALGATVIATASTNQKLSVARAWGADHVLSYTETDWPSRVKALTPAGRGVDIVFDPVGIVDASVKCTAWNGRILVVGFAAGAIEKIALNKVLLKNIAVVGIFWGAYAVNEPDMVPKVWEAIMRLVAEGKLRPSVYDHDRFVGLESVKDALTALATRRTWGKVVITIPPQETGRL</sequence>
<dbReference type="PANTHER" id="PTHR43677:SF4">
    <property type="entry name" value="QUINONE OXIDOREDUCTASE-LIKE PROTEIN 2"/>
    <property type="match status" value="1"/>
</dbReference>
<dbReference type="GO" id="GO:0016491">
    <property type="term" value="F:oxidoreductase activity"/>
    <property type="evidence" value="ECO:0007669"/>
    <property type="project" value="InterPro"/>
</dbReference>
<dbReference type="InterPro" id="IPR036291">
    <property type="entry name" value="NAD(P)-bd_dom_sf"/>
</dbReference>
<dbReference type="PANTHER" id="PTHR43677">
    <property type="entry name" value="SHORT-CHAIN DEHYDROGENASE/REDUCTASE"/>
    <property type="match status" value="1"/>
</dbReference>
<dbReference type="AlphaFoldDB" id="A0A2A9PNM1"/>
<dbReference type="Gene3D" id="3.90.180.10">
    <property type="entry name" value="Medium-chain alcohol dehydrogenases, catalytic domain"/>
    <property type="match status" value="1"/>
</dbReference>
<dbReference type="STRING" id="268505.A0A2A9PNM1"/>
<reference evidence="2 3" key="1">
    <citation type="journal article" date="2015" name="BMC Genomics">
        <title>Gene expression during zombie ant biting behavior reflects the complexity underlying fungal parasitic behavioral manipulation.</title>
        <authorList>
            <person name="de Bekker C."/>
            <person name="Ohm R.A."/>
            <person name="Loreto R.G."/>
            <person name="Sebastian A."/>
            <person name="Albert I."/>
            <person name="Merrow M."/>
            <person name="Brachmann A."/>
            <person name="Hughes D.P."/>
        </authorList>
    </citation>
    <scope>NUCLEOTIDE SEQUENCE [LARGE SCALE GENOMIC DNA]</scope>
    <source>
        <strain evidence="2 3">SC16a</strain>
    </source>
</reference>
<gene>
    <name evidence="2" type="ORF">XA68_11836</name>
</gene>
<dbReference type="OrthoDB" id="10257049at2759"/>
<dbReference type="InterPro" id="IPR051397">
    <property type="entry name" value="Zn-ADH-like_protein"/>
</dbReference>
<dbReference type="InterPro" id="IPR013149">
    <property type="entry name" value="ADH-like_C"/>
</dbReference>
<dbReference type="Proteomes" id="UP000037136">
    <property type="component" value="Unassembled WGS sequence"/>
</dbReference>
<evidence type="ECO:0000259" key="1">
    <source>
        <dbReference type="SMART" id="SM00829"/>
    </source>
</evidence>
<dbReference type="SUPFAM" id="SSF51735">
    <property type="entry name" value="NAD(P)-binding Rossmann-fold domains"/>
    <property type="match status" value="1"/>
</dbReference>